<dbReference type="AlphaFoldDB" id="A0A6V6Z5R9"/>
<gene>
    <name evidence="1" type="ORF">FLACHUCJ7_03186</name>
</gene>
<reference evidence="1 2" key="1">
    <citation type="submission" date="2020-06" db="EMBL/GenBank/DDBJ databases">
        <authorList>
            <person name="Criscuolo A."/>
        </authorList>
    </citation>
    <scope>NUCLEOTIDE SEQUENCE [LARGE SCALE GENOMIC DNA]</scope>
    <source>
        <strain evidence="2">CIP 110025</strain>
    </source>
</reference>
<dbReference type="RefSeq" id="WP_051872922.1">
    <property type="nucleotide sequence ID" value="NZ_CAIJDO010000188.1"/>
</dbReference>
<evidence type="ECO:0000313" key="1">
    <source>
        <dbReference type="EMBL" id="CAD0007123.1"/>
    </source>
</evidence>
<organism evidence="1 2">
    <name type="scientific">Flavobacterium chungangense</name>
    <dbReference type="NCBI Taxonomy" id="554283"/>
    <lineage>
        <taxon>Bacteria</taxon>
        <taxon>Pseudomonadati</taxon>
        <taxon>Bacteroidota</taxon>
        <taxon>Flavobacteriia</taxon>
        <taxon>Flavobacteriales</taxon>
        <taxon>Flavobacteriaceae</taxon>
        <taxon>Flavobacterium</taxon>
    </lineage>
</organism>
<evidence type="ECO:0000313" key="2">
    <source>
        <dbReference type="Proteomes" id="UP000556700"/>
    </source>
</evidence>
<protein>
    <submittedName>
        <fullName evidence="1">Uncharacterized protein</fullName>
    </submittedName>
</protein>
<keyword evidence="2" id="KW-1185">Reference proteome</keyword>
<dbReference type="EMBL" id="CAIJDO010000188">
    <property type="protein sequence ID" value="CAD0007123.1"/>
    <property type="molecule type" value="Genomic_DNA"/>
</dbReference>
<name>A0A6V6Z5R9_9FLAO</name>
<proteinExistence type="predicted"/>
<dbReference type="Proteomes" id="UP000556700">
    <property type="component" value="Unassembled WGS sequence"/>
</dbReference>
<comment type="caution">
    <text evidence="1">The sequence shown here is derived from an EMBL/GenBank/DDBJ whole genome shotgun (WGS) entry which is preliminary data.</text>
</comment>
<accession>A0A6V6Z5R9</accession>
<sequence>MTHQQILDKLASKALVQNIDDDFARLTAKAMAYAKHDTKIAENLTGYILPKIVLRWNCVLNADHTEVTDNYKRTTFVALAVILHKYGLKDSEITEKAIEAIDALNRDVVLSDDFFRKSDQIKKLISSEPVPLRRKPSLPDNITFYRPKDVIAIQLDKHFYCAYIHKLSRPNESPIIEFYDTIFDKVPEIQELEKLPAKGKLYNDGSKRISKYAVSGIKFLPDLANQIKLIHSNVETSPSNAHLEESVGLYAVMDIFEIQNEIERLF</sequence>